<dbReference type="AlphaFoldDB" id="A0A176Z064"/>
<keyword evidence="4" id="KW-1185">Reference proteome</keyword>
<gene>
    <name evidence="3" type="ORF">AYJ54_43465</name>
</gene>
<dbReference type="EMBL" id="LUUB01000034">
    <property type="protein sequence ID" value="OAF13591.1"/>
    <property type="molecule type" value="Genomic_DNA"/>
</dbReference>
<evidence type="ECO:0000256" key="2">
    <source>
        <dbReference type="SAM" id="Phobius"/>
    </source>
</evidence>
<sequence>MHILGAFLLISGFLLCISVAWAAIGFVAMGFGLICLLVADKRRKASMSELKRTLAQQAHLDPLLDHLPTPSSHAAGVEHEQRWKLLLESDPDLASVAAILERFGPRYVDQLARTYTVFNRKDFLPIILEMIVSAARQYTASSKAAAQPSAQAGSFDDRAPGAAAEPLSDLRPLSSLLPACTDDAAERDAASFYEQAEAHSGYEPAIDVVPRAIPAIDFDDQDGLKKLFDGLASLEDDRGSFAKLRERADGKSSIPKD</sequence>
<evidence type="ECO:0000256" key="1">
    <source>
        <dbReference type="SAM" id="MobiDB-lite"/>
    </source>
</evidence>
<feature type="transmembrane region" description="Helical" evidence="2">
    <location>
        <begin position="6"/>
        <end position="39"/>
    </location>
</feature>
<dbReference type="Proteomes" id="UP000076959">
    <property type="component" value="Unassembled WGS sequence"/>
</dbReference>
<feature type="region of interest" description="Disordered" evidence="1">
    <location>
        <begin position="146"/>
        <end position="165"/>
    </location>
</feature>
<protein>
    <submittedName>
        <fullName evidence="3">Uncharacterized protein</fullName>
    </submittedName>
</protein>
<keyword evidence="2" id="KW-0812">Transmembrane</keyword>
<keyword evidence="2" id="KW-0472">Membrane</keyword>
<comment type="caution">
    <text evidence="3">The sequence shown here is derived from an EMBL/GenBank/DDBJ whole genome shotgun (WGS) entry which is preliminary data.</text>
</comment>
<reference evidence="3 4" key="1">
    <citation type="submission" date="2016-03" db="EMBL/GenBank/DDBJ databases">
        <title>Draft Genome Sequence of the Strain BR 10245 (Bradyrhizobium sp.) isolated from nodules of Centrolobium paraense.</title>
        <authorList>
            <person name="Simoes-Araujo J.L.Sr."/>
            <person name="Barauna A.C."/>
            <person name="Silva K."/>
            <person name="Zilli J.E."/>
        </authorList>
    </citation>
    <scope>NUCLEOTIDE SEQUENCE [LARGE SCALE GENOMIC DNA]</scope>
    <source>
        <strain evidence="3 4">BR 10245</strain>
    </source>
</reference>
<accession>A0A176Z064</accession>
<evidence type="ECO:0000313" key="3">
    <source>
        <dbReference type="EMBL" id="OAF13591.1"/>
    </source>
</evidence>
<organism evidence="3 4">
    <name type="scientific">Bradyrhizobium centrolobii</name>
    <dbReference type="NCBI Taxonomy" id="1505087"/>
    <lineage>
        <taxon>Bacteria</taxon>
        <taxon>Pseudomonadati</taxon>
        <taxon>Pseudomonadota</taxon>
        <taxon>Alphaproteobacteria</taxon>
        <taxon>Hyphomicrobiales</taxon>
        <taxon>Nitrobacteraceae</taxon>
        <taxon>Bradyrhizobium</taxon>
    </lineage>
</organism>
<keyword evidence="2" id="KW-1133">Transmembrane helix</keyword>
<name>A0A176Z064_9BRAD</name>
<proteinExistence type="predicted"/>
<evidence type="ECO:0000313" key="4">
    <source>
        <dbReference type="Proteomes" id="UP000076959"/>
    </source>
</evidence>